<dbReference type="OrthoDB" id="3223806at2759"/>
<feature type="domain" description="DUF7330" evidence="2">
    <location>
        <begin position="181"/>
        <end position="256"/>
    </location>
</feature>
<gene>
    <name evidence="3" type="ORF">RDB_LOCUS52905</name>
</gene>
<dbReference type="Proteomes" id="UP000663853">
    <property type="component" value="Unassembled WGS sequence"/>
</dbReference>
<feature type="region of interest" description="Disordered" evidence="1">
    <location>
        <begin position="129"/>
        <end position="182"/>
    </location>
</feature>
<protein>
    <recommendedName>
        <fullName evidence="2">DUF7330 domain-containing protein</fullName>
    </recommendedName>
</protein>
<dbReference type="InterPro" id="IPR055754">
    <property type="entry name" value="DUF7330"/>
</dbReference>
<feature type="compositionally biased region" description="Polar residues" evidence="1">
    <location>
        <begin position="162"/>
        <end position="176"/>
    </location>
</feature>
<evidence type="ECO:0000259" key="2">
    <source>
        <dbReference type="Pfam" id="PF24016"/>
    </source>
</evidence>
<feature type="compositionally biased region" description="Pro residues" evidence="1">
    <location>
        <begin position="311"/>
        <end position="328"/>
    </location>
</feature>
<feature type="compositionally biased region" description="Low complexity" evidence="1">
    <location>
        <begin position="296"/>
        <end position="310"/>
    </location>
</feature>
<feature type="compositionally biased region" description="Low complexity" evidence="1">
    <location>
        <begin position="329"/>
        <end position="338"/>
    </location>
</feature>
<name>A0A8H3GJU6_9AGAM</name>
<feature type="compositionally biased region" description="Pro residues" evidence="1">
    <location>
        <begin position="275"/>
        <end position="286"/>
    </location>
</feature>
<comment type="caution">
    <text evidence="3">The sequence shown here is derived from an EMBL/GenBank/DDBJ whole genome shotgun (WGS) entry which is preliminary data.</text>
</comment>
<accession>A0A8H3GJU6</accession>
<dbReference type="AlphaFoldDB" id="A0A8H3GJU6"/>
<reference evidence="3" key="1">
    <citation type="submission" date="2021-01" db="EMBL/GenBank/DDBJ databases">
        <authorList>
            <person name="Kaushik A."/>
        </authorList>
    </citation>
    <scope>NUCLEOTIDE SEQUENCE</scope>
    <source>
        <strain evidence="3">AG6-10EEA</strain>
    </source>
</reference>
<feature type="compositionally biased region" description="Acidic residues" evidence="1">
    <location>
        <begin position="149"/>
        <end position="160"/>
    </location>
</feature>
<dbReference type="Pfam" id="PF24016">
    <property type="entry name" value="DUF7330"/>
    <property type="match status" value="1"/>
</dbReference>
<evidence type="ECO:0000313" key="4">
    <source>
        <dbReference type="Proteomes" id="UP000663853"/>
    </source>
</evidence>
<sequence>MASAGRLWLDGCLVGWDASKRGLVSAITYVLALKALSKQRESAVNRSTSKGDNMVIIDSEEFKSPRGPRAIVTQSLSPPAYVPLDPQNALGAPNLPPRSPGARPPSPFSAPASNYLTVKREKADITGSWNINSALPAPPLHRTFSLGSDDGDTNSDDGTEASDPSTQATSVGSSSAPALPPNLKLLTPKGKIDAVIRVWGGPRAWIETISRDEDVAVTFPPSSSGPRSPIKLLARSTSGNVQVHLPQSFMGTLRVPSDVVLPASLRSQSVILSPSEPPIDRPPIPDESPVKGRFSLGPTGATPGLGLASPTLPPRPVPPLPPAAPGSPPASGSLSARLEYLASPTPPADPTNIPLPPSPPTASYPSNPLVESVPQVDTPAQETPPPVSPPASSRSTSTRGSTLTPTGNPKHHYHNRSASASSVLSHPHLPTATHESSESSTIYFIGDLLHSGYDNNAPEKWTGDEFVIDSEDGRVRVCSYGEKAEVTWTEDVTRSMKDAIDWNKWKSAGTDAGRGLKDKMPLTMPRISVGGLGRRLKFGK</sequence>
<evidence type="ECO:0000313" key="3">
    <source>
        <dbReference type="EMBL" id="CAE6454272.1"/>
    </source>
</evidence>
<feature type="region of interest" description="Disordered" evidence="1">
    <location>
        <begin position="272"/>
        <end position="437"/>
    </location>
</feature>
<proteinExistence type="predicted"/>
<evidence type="ECO:0000256" key="1">
    <source>
        <dbReference type="SAM" id="MobiDB-lite"/>
    </source>
</evidence>
<organism evidence="3 4">
    <name type="scientific">Rhizoctonia solani</name>
    <dbReference type="NCBI Taxonomy" id="456999"/>
    <lineage>
        <taxon>Eukaryota</taxon>
        <taxon>Fungi</taxon>
        <taxon>Dikarya</taxon>
        <taxon>Basidiomycota</taxon>
        <taxon>Agaricomycotina</taxon>
        <taxon>Agaricomycetes</taxon>
        <taxon>Cantharellales</taxon>
        <taxon>Ceratobasidiaceae</taxon>
        <taxon>Rhizoctonia</taxon>
    </lineage>
</organism>
<feature type="compositionally biased region" description="Pro residues" evidence="1">
    <location>
        <begin position="94"/>
        <end position="108"/>
    </location>
</feature>
<dbReference type="EMBL" id="CAJMXA010001191">
    <property type="protein sequence ID" value="CAE6454272.1"/>
    <property type="molecule type" value="Genomic_DNA"/>
</dbReference>
<feature type="compositionally biased region" description="Low complexity" evidence="1">
    <location>
        <begin position="390"/>
        <end position="406"/>
    </location>
</feature>
<feature type="region of interest" description="Disordered" evidence="1">
    <location>
        <begin position="82"/>
        <end position="112"/>
    </location>
</feature>
<feature type="compositionally biased region" description="Pro residues" evidence="1">
    <location>
        <begin position="344"/>
        <end position="362"/>
    </location>
</feature>